<evidence type="ECO:0000313" key="4">
    <source>
        <dbReference type="Proteomes" id="UP000075260"/>
    </source>
</evidence>
<feature type="region of interest" description="Disordered" evidence="1">
    <location>
        <begin position="35"/>
        <end position="93"/>
    </location>
</feature>
<dbReference type="OrthoDB" id="9862078at2"/>
<evidence type="ECO:0008006" key="5">
    <source>
        <dbReference type="Google" id="ProtNLM"/>
    </source>
</evidence>
<comment type="caution">
    <text evidence="3">The sequence shown here is derived from an EMBL/GenBank/DDBJ whole genome shotgun (WGS) entry which is preliminary data.</text>
</comment>
<name>A0A150Q4X2_SORCE</name>
<reference evidence="3 4" key="1">
    <citation type="submission" date="2014-02" db="EMBL/GenBank/DDBJ databases">
        <title>The small core and large imbalanced accessory genome model reveals a collaborative survival strategy of Sorangium cellulosum strains in nature.</title>
        <authorList>
            <person name="Han K."/>
            <person name="Peng R."/>
            <person name="Blom J."/>
            <person name="Li Y.-Z."/>
        </authorList>
    </citation>
    <scope>NUCLEOTIDE SEQUENCE [LARGE SCALE GENOMIC DNA]</scope>
    <source>
        <strain evidence="3 4">So0008-312</strain>
    </source>
</reference>
<dbReference type="RefSeq" id="WP_061612364.1">
    <property type="nucleotide sequence ID" value="NZ_JEMA01001048.1"/>
</dbReference>
<feature type="signal peptide" evidence="2">
    <location>
        <begin position="1"/>
        <end position="22"/>
    </location>
</feature>
<gene>
    <name evidence="3" type="ORF">BE15_04135</name>
</gene>
<organism evidence="3 4">
    <name type="scientific">Sorangium cellulosum</name>
    <name type="common">Polyangium cellulosum</name>
    <dbReference type="NCBI Taxonomy" id="56"/>
    <lineage>
        <taxon>Bacteria</taxon>
        <taxon>Pseudomonadati</taxon>
        <taxon>Myxococcota</taxon>
        <taxon>Polyangia</taxon>
        <taxon>Polyangiales</taxon>
        <taxon>Polyangiaceae</taxon>
        <taxon>Sorangium</taxon>
    </lineage>
</organism>
<sequence>MNHLISMTCITAVLVASALGCAATSAEEQRRAVTHQHNADQAAHQGQYGVAGDEQRKAEEAHARAVQKAMDEGKPIPRQTRPGDPPPPPPPTY</sequence>
<evidence type="ECO:0000313" key="3">
    <source>
        <dbReference type="EMBL" id="KYF63000.1"/>
    </source>
</evidence>
<feature type="chain" id="PRO_5007566257" description="Secreted protein" evidence="2">
    <location>
        <begin position="23"/>
        <end position="93"/>
    </location>
</feature>
<proteinExistence type="predicted"/>
<evidence type="ECO:0000256" key="2">
    <source>
        <dbReference type="SAM" id="SignalP"/>
    </source>
</evidence>
<keyword evidence="2" id="KW-0732">Signal</keyword>
<dbReference type="AlphaFoldDB" id="A0A150Q4X2"/>
<dbReference type="Proteomes" id="UP000075260">
    <property type="component" value="Unassembled WGS sequence"/>
</dbReference>
<feature type="compositionally biased region" description="Basic and acidic residues" evidence="1">
    <location>
        <begin position="53"/>
        <end position="75"/>
    </location>
</feature>
<protein>
    <recommendedName>
        <fullName evidence="5">Secreted protein</fullName>
    </recommendedName>
</protein>
<feature type="compositionally biased region" description="Pro residues" evidence="1">
    <location>
        <begin position="83"/>
        <end position="93"/>
    </location>
</feature>
<dbReference type="EMBL" id="JEMA01001048">
    <property type="protein sequence ID" value="KYF63000.1"/>
    <property type="molecule type" value="Genomic_DNA"/>
</dbReference>
<accession>A0A150Q4X2</accession>
<evidence type="ECO:0000256" key="1">
    <source>
        <dbReference type="SAM" id="MobiDB-lite"/>
    </source>
</evidence>